<dbReference type="GO" id="GO:0016740">
    <property type="term" value="F:transferase activity"/>
    <property type="evidence" value="ECO:0007669"/>
    <property type="project" value="UniProtKB-KW"/>
</dbReference>
<dbReference type="InterPro" id="IPR050486">
    <property type="entry name" value="Mannose-1P_guanyltransferase"/>
</dbReference>
<keyword evidence="3" id="KW-1185">Reference proteome</keyword>
<sequence>MEAIILAGGFGTRLKDVVSNVPKPMAPINNIPFLKYILDYVYKNGVNRVILAVGYKHDIITNYFGNKYKGMDLIYSIEDKPLFTGGAIKKALNVCKNKNVLVVNGDTYLDVRLEDMMKFHDINNGDITVAIKHMENFNRYGTVELSNIKIIQFNEKQQRESGFINGGIYILNKSLFNNIRENKFSFEKDIMEKLILDLNILGFITKGYFIDIGIPSDYYKAQNDFKYYTEK</sequence>
<proteinExistence type="predicted"/>
<dbReference type="InterPro" id="IPR029044">
    <property type="entry name" value="Nucleotide-diphossugar_trans"/>
</dbReference>
<organism evidence="2 3">
    <name type="scientific">Romboutsia maritimum</name>
    <dbReference type="NCBI Taxonomy" id="2020948"/>
    <lineage>
        <taxon>Bacteria</taxon>
        <taxon>Bacillati</taxon>
        <taxon>Bacillota</taxon>
        <taxon>Clostridia</taxon>
        <taxon>Peptostreptococcales</taxon>
        <taxon>Peptostreptococcaceae</taxon>
        <taxon>Romboutsia</taxon>
    </lineage>
</organism>
<dbReference type="CDD" id="cd06915">
    <property type="entry name" value="NTP_transferase_WcbM_like"/>
    <property type="match status" value="1"/>
</dbReference>
<comment type="caution">
    <text evidence="2">The sequence shown here is derived from an EMBL/GenBank/DDBJ whole genome shotgun (WGS) entry which is preliminary data.</text>
</comment>
<dbReference type="EMBL" id="NOJZ02000015">
    <property type="protein sequence ID" value="RDY23268.1"/>
    <property type="molecule type" value="Genomic_DNA"/>
</dbReference>
<feature type="domain" description="Nucleotidyl transferase" evidence="1">
    <location>
        <begin position="3"/>
        <end position="224"/>
    </location>
</feature>
<evidence type="ECO:0000313" key="3">
    <source>
        <dbReference type="Proteomes" id="UP000243494"/>
    </source>
</evidence>
<dbReference type="AlphaFoldDB" id="A0A371IS03"/>
<dbReference type="InterPro" id="IPR005835">
    <property type="entry name" value="NTP_transferase_dom"/>
</dbReference>
<dbReference type="Proteomes" id="UP000243494">
    <property type="component" value="Unassembled WGS sequence"/>
</dbReference>
<dbReference type="RefSeq" id="WP_095406841.1">
    <property type="nucleotide sequence ID" value="NZ_NOJZ02000015.1"/>
</dbReference>
<evidence type="ECO:0000313" key="2">
    <source>
        <dbReference type="EMBL" id="RDY23268.1"/>
    </source>
</evidence>
<dbReference type="SUPFAM" id="SSF53448">
    <property type="entry name" value="Nucleotide-diphospho-sugar transferases"/>
    <property type="match status" value="1"/>
</dbReference>
<dbReference type="Gene3D" id="3.90.550.10">
    <property type="entry name" value="Spore Coat Polysaccharide Biosynthesis Protein SpsA, Chain A"/>
    <property type="match status" value="1"/>
</dbReference>
<protein>
    <submittedName>
        <fullName evidence="2">D-glycero-D-manno-heptose 1-phosphate guanosyltransferase</fullName>
    </submittedName>
</protein>
<reference evidence="2 3" key="1">
    <citation type="journal article" date="2017" name="Genome Announc.">
        <title>Draft Genome Sequence of Romboutsia maritimum sp. nov. Strain CCRI-22766(T), Isolated from Coastal Estuarine Mud.</title>
        <authorList>
            <person name="Maheux A.F."/>
            <person name="Boudreau D.K."/>
            <person name="Berube E."/>
            <person name="Boissinot M."/>
            <person name="Raymond F."/>
            <person name="Brodeur S."/>
            <person name="Corbeil J."/>
            <person name="Brightwell G."/>
            <person name="Broda D."/>
            <person name="Omar R.F."/>
            <person name="Bergeron M.G."/>
        </authorList>
    </citation>
    <scope>NUCLEOTIDE SEQUENCE [LARGE SCALE GENOMIC DNA]</scope>
    <source>
        <strain evidence="2 3">CCRI-22766</strain>
    </source>
</reference>
<dbReference type="Pfam" id="PF00483">
    <property type="entry name" value="NTP_transferase"/>
    <property type="match status" value="1"/>
</dbReference>
<name>A0A371IS03_9FIRM</name>
<evidence type="ECO:0000259" key="1">
    <source>
        <dbReference type="Pfam" id="PF00483"/>
    </source>
</evidence>
<accession>A0A371IS03</accession>
<dbReference type="OrthoDB" id="9801899at2"/>
<gene>
    <name evidence="2" type="ORF">CHF27_008980</name>
</gene>
<dbReference type="PANTHER" id="PTHR22572">
    <property type="entry name" value="SUGAR-1-PHOSPHATE GUANYL TRANSFERASE"/>
    <property type="match status" value="1"/>
</dbReference>
<keyword evidence="2" id="KW-0808">Transferase</keyword>